<protein>
    <recommendedName>
        <fullName evidence="5">DUF300-domain-containing protein</fullName>
    </recommendedName>
</protein>
<feature type="transmembrane region" description="Helical" evidence="2">
    <location>
        <begin position="224"/>
        <end position="246"/>
    </location>
</feature>
<name>A0A1Y2CP59_9FUNG</name>
<reference evidence="3 4" key="1">
    <citation type="submission" date="2016-07" db="EMBL/GenBank/DDBJ databases">
        <title>Pervasive Adenine N6-methylation of Active Genes in Fungi.</title>
        <authorList>
            <consortium name="DOE Joint Genome Institute"/>
            <person name="Mondo S.J."/>
            <person name="Dannebaum R.O."/>
            <person name="Kuo R.C."/>
            <person name="Labutti K."/>
            <person name="Haridas S."/>
            <person name="Kuo A."/>
            <person name="Salamov A."/>
            <person name="Ahrendt S.R."/>
            <person name="Lipzen A."/>
            <person name="Sullivan W."/>
            <person name="Andreopoulos W.B."/>
            <person name="Clum A."/>
            <person name="Lindquist E."/>
            <person name="Daum C."/>
            <person name="Ramamoorthy G.K."/>
            <person name="Gryganskyi A."/>
            <person name="Culley D."/>
            <person name="Magnuson J.K."/>
            <person name="James T.Y."/>
            <person name="O'Malley M.A."/>
            <person name="Stajich J.E."/>
            <person name="Spatafora J.W."/>
            <person name="Visel A."/>
            <person name="Grigoriev I.V."/>
        </authorList>
    </citation>
    <scope>NUCLEOTIDE SEQUENCE [LARGE SCALE GENOMIC DNA]</scope>
    <source>
        <strain evidence="3 4">JEL800</strain>
    </source>
</reference>
<feature type="transmembrane region" description="Helical" evidence="2">
    <location>
        <begin position="95"/>
        <end position="115"/>
    </location>
</feature>
<proteinExistence type="predicted"/>
<accession>A0A1Y2CP59</accession>
<evidence type="ECO:0000256" key="1">
    <source>
        <dbReference type="SAM" id="MobiDB-lite"/>
    </source>
</evidence>
<keyword evidence="2" id="KW-1133">Transmembrane helix</keyword>
<dbReference type="Proteomes" id="UP000193642">
    <property type="component" value="Unassembled WGS sequence"/>
</dbReference>
<evidence type="ECO:0008006" key="5">
    <source>
        <dbReference type="Google" id="ProtNLM"/>
    </source>
</evidence>
<evidence type="ECO:0000313" key="3">
    <source>
        <dbReference type="EMBL" id="ORY48736.1"/>
    </source>
</evidence>
<sequence>MTTSNSTSTSNDDSFINLVRQVNRIEVLTAICVALIQVLLLGMVTSLEYRFYKTFKRVINPINVYLLLVILFHSLYLIVYYQADYGAELRSVLGLYYSSVVLTILFEISLMLYSWNRGYPVITAVVPKWLLFWIRGYICVYIVIQISFGSCVIAQLAMLALYNGPSEIESKINYVANLLDQVFVALLIAFDAFTLFCYIRYVTSLKKLGTDAALVRKLTILSRFGIFSCLWIVGWQLFTFVPYYIYQFGGTLPNITLLSLSTVFELAPFLYTFVQILMKWVLYLNRESVEGTARSCESGAKDSNVSGRKASDRKTSDPQKTGMPLRLSDTDAKTSTTNNATIGRFTNNLKE</sequence>
<evidence type="ECO:0000256" key="2">
    <source>
        <dbReference type="SAM" id="Phobius"/>
    </source>
</evidence>
<feature type="region of interest" description="Disordered" evidence="1">
    <location>
        <begin position="295"/>
        <end position="351"/>
    </location>
</feature>
<dbReference type="OrthoDB" id="2165905at2759"/>
<organism evidence="3 4">
    <name type="scientific">Rhizoclosmatium globosum</name>
    <dbReference type="NCBI Taxonomy" id="329046"/>
    <lineage>
        <taxon>Eukaryota</taxon>
        <taxon>Fungi</taxon>
        <taxon>Fungi incertae sedis</taxon>
        <taxon>Chytridiomycota</taxon>
        <taxon>Chytridiomycota incertae sedis</taxon>
        <taxon>Chytridiomycetes</taxon>
        <taxon>Chytridiales</taxon>
        <taxon>Chytriomycetaceae</taxon>
        <taxon>Rhizoclosmatium</taxon>
    </lineage>
</organism>
<gene>
    <name evidence="3" type="ORF">BCR33DRAFT_782418</name>
</gene>
<evidence type="ECO:0000313" key="4">
    <source>
        <dbReference type="Proteomes" id="UP000193642"/>
    </source>
</evidence>
<keyword evidence="2" id="KW-0472">Membrane</keyword>
<dbReference type="AlphaFoldDB" id="A0A1Y2CP59"/>
<keyword evidence="4" id="KW-1185">Reference proteome</keyword>
<feature type="transmembrane region" description="Helical" evidence="2">
    <location>
        <begin position="266"/>
        <end position="284"/>
    </location>
</feature>
<feature type="transmembrane region" description="Helical" evidence="2">
    <location>
        <begin position="182"/>
        <end position="203"/>
    </location>
</feature>
<dbReference type="EMBL" id="MCGO01000011">
    <property type="protein sequence ID" value="ORY48736.1"/>
    <property type="molecule type" value="Genomic_DNA"/>
</dbReference>
<comment type="caution">
    <text evidence="3">The sequence shown here is derived from an EMBL/GenBank/DDBJ whole genome shotgun (WGS) entry which is preliminary data.</text>
</comment>
<keyword evidence="2" id="KW-0812">Transmembrane</keyword>
<feature type="transmembrane region" description="Helical" evidence="2">
    <location>
        <begin position="64"/>
        <end position="83"/>
    </location>
</feature>
<feature type="compositionally biased region" description="Polar residues" evidence="1">
    <location>
        <begin position="333"/>
        <end position="351"/>
    </location>
</feature>
<feature type="transmembrane region" description="Helical" evidence="2">
    <location>
        <begin position="136"/>
        <end position="162"/>
    </location>
</feature>
<feature type="transmembrane region" description="Helical" evidence="2">
    <location>
        <begin position="27"/>
        <end position="52"/>
    </location>
</feature>